<evidence type="ECO:0000313" key="4">
    <source>
        <dbReference type="EMBL" id="AEF85994.1"/>
    </source>
</evidence>
<dbReference type="AlphaFoldDB" id="F5YQA8"/>
<dbReference type="CDD" id="cd03809">
    <property type="entry name" value="GT4_MtfB-like"/>
    <property type="match status" value="1"/>
</dbReference>
<dbReference type="GO" id="GO:0009103">
    <property type="term" value="P:lipopolysaccharide biosynthetic process"/>
    <property type="evidence" value="ECO:0007669"/>
    <property type="project" value="TreeGrafter"/>
</dbReference>
<dbReference type="InterPro" id="IPR028098">
    <property type="entry name" value="Glyco_trans_4-like_N"/>
</dbReference>
<feature type="domain" description="Glycosyltransferase subfamily 4-like N-terminal" evidence="3">
    <location>
        <begin position="76"/>
        <end position="198"/>
    </location>
</feature>
<protein>
    <submittedName>
        <fullName evidence="4">Glycosyltransferase, family 1</fullName>
    </submittedName>
</protein>
<dbReference type="eggNOG" id="COG0438">
    <property type="taxonomic scope" value="Bacteria"/>
</dbReference>
<dbReference type="Pfam" id="PF00534">
    <property type="entry name" value="Glycos_transf_1"/>
    <property type="match status" value="1"/>
</dbReference>
<dbReference type="PANTHER" id="PTHR46401">
    <property type="entry name" value="GLYCOSYLTRANSFERASE WBBK-RELATED"/>
    <property type="match status" value="1"/>
</dbReference>
<gene>
    <name evidence="4" type="ordered locus">TREPR_3732</name>
</gene>
<dbReference type="Pfam" id="PF13439">
    <property type="entry name" value="Glyco_transf_4"/>
    <property type="match status" value="1"/>
</dbReference>
<reference evidence="5" key="1">
    <citation type="submission" date="2009-12" db="EMBL/GenBank/DDBJ databases">
        <title>Complete sequence of Treponema primitia strain ZAS-2.</title>
        <authorList>
            <person name="Tetu S.G."/>
            <person name="Matson E."/>
            <person name="Ren Q."/>
            <person name="Seshadri R."/>
            <person name="Elbourne L."/>
            <person name="Hassan K.A."/>
            <person name="Durkin A."/>
            <person name="Radune D."/>
            <person name="Mohamoud Y."/>
            <person name="Shay R."/>
            <person name="Jin S."/>
            <person name="Zhang X."/>
            <person name="Lucey K."/>
            <person name="Ballor N.R."/>
            <person name="Ottesen E."/>
            <person name="Rosenthal R."/>
            <person name="Allen A."/>
            <person name="Leadbetter J.R."/>
            <person name="Paulsen I.T."/>
        </authorList>
    </citation>
    <scope>NUCLEOTIDE SEQUENCE [LARGE SCALE GENOMIC DNA]</scope>
    <source>
        <strain evidence="5">ATCC BAA-887 / DSM 12427 / ZAS-2</strain>
    </source>
</reference>
<reference evidence="4 5" key="2">
    <citation type="journal article" date="2011" name="ISME J.">
        <title>RNA-seq reveals cooperative metabolic interactions between two termite-gut spirochete species in co-culture.</title>
        <authorList>
            <person name="Rosenthal A.Z."/>
            <person name="Matson E.G."/>
            <person name="Eldar A."/>
            <person name="Leadbetter J.R."/>
        </authorList>
    </citation>
    <scope>NUCLEOTIDE SEQUENCE [LARGE SCALE GENOMIC DNA]</scope>
    <source>
        <strain evidence="5">ATCC BAA-887 / DSM 12427 / ZAS-2</strain>
    </source>
</reference>
<evidence type="ECO:0000313" key="5">
    <source>
        <dbReference type="Proteomes" id="UP000009223"/>
    </source>
</evidence>
<dbReference type="SUPFAM" id="SSF53756">
    <property type="entry name" value="UDP-Glycosyltransferase/glycogen phosphorylase"/>
    <property type="match status" value="1"/>
</dbReference>
<dbReference type="PANTHER" id="PTHR46401:SF2">
    <property type="entry name" value="GLYCOSYLTRANSFERASE WBBK-RELATED"/>
    <property type="match status" value="1"/>
</dbReference>
<sequence length="390" mass="45824">MIIKYFRARNLVIFHDILRNNSNIMKILYDHQVFSWQKFGGISRYFYELMMHSQGLFDYELSGIFSDNEYMGTLKTYKNFLIPYQFKGKQRIVNTLNRTQSINLIKKAKYDIIHPTYYDPYILKLKKTNRIPLIIDVHDMIYEKFPKNFRNPQKVINNKRKYFIRADKIVATSEKTKEDLLSIYSDIPENKIVVIYRGNTFPVNNIEQEKERYLLFTGSRHGYKNFNNFIIAIAPLMNKYNLKLICTGQKFSNKEMRLFENYKIENMVFCKMVTDCELIELYRKASAFIFPSLYEGFGLPILEAFSSGCPIILSNSSCFPEIAGDAAEYFDPCSLEDMRVVIEKVITSSSLREQLISKGKERVKQFSWERCANETAQVYSSLLGNVQLAR</sequence>
<dbReference type="KEGG" id="tpi:TREPR_3732"/>
<dbReference type="Proteomes" id="UP000009223">
    <property type="component" value="Chromosome"/>
</dbReference>
<evidence type="ECO:0000259" key="2">
    <source>
        <dbReference type="Pfam" id="PF00534"/>
    </source>
</evidence>
<name>F5YQA8_TREPZ</name>
<feature type="domain" description="Glycosyl transferase family 1" evidence="2">
    <location>
        <begin position="205"/>
        <end position="362"/>
    </location>
</feature>
<proteinExistence type="predicted"/>
<accession>F5YQA8</accession>
<organism evidence="4 5">
    <name type="scientific">Treponema primitia (strain ATCC BAA-887 / DSM 12427 / ZAS-2)</name>
    <dbReference type="NCBI Taxonomy" id="545694"/>
    <lineage>
        <taxon>Bacteria</taxon>
        <taxon>Pseudomonadati</taxon>
        <taxon>Spirochaetota</taxon>
        <taxon>Spirochaetia</taxon>
        <taxon>Spirochaetales</taxon>
        <taxon>Treponemataceae</taxon>
        <taxon>Treponema</taxon>
    </lineage>
</organism>
<dbReference type="EMBL" id="CP001843">
    <property type="protein sequence ID" value="AEF85994.1"/>
    <property type="molecule type" value="Genomic_DNA"/>
</dbReference>
<keyword evidence="1 4" id="KW-0808">Transferase</keyword>
<dbReference type="STRING" id="545694.TREPR_3732"/>
<dbReference type="InterPro" id="IPR001296">
    <property type="entry name" value="Glyco_trans_1"/>
</dbReference>
<dbReference type="Gene3D" id="3.40.50.2000">
    <property type="entry name" value="Glycogen Phosphorylase B"/>
    <property type="match status" value="2"/>
</dbReference>
<keyword evidence="5" id="KW-1185">Reference proteome</keyword>
<dbReference type="GO" id="GO:0016757">
    <property type="term" value="F:glycosyltransferase activity"/>
    <property type="evidence" value="ECO:0007669"/>
    <property type="project" value="InterPro"/>
</dbReference>
<dbReference type="HOGENOM" id="CLU_009583_27_0_12"/>
<dbReference type="OrthoDB" id="9797829at2"/>
<evidence type="ECO:0000256" key="1">
    <source>
        <dbReference type="ARBA" id="ARBA00022679"/>
    </source>
</evidence>
<evidence type="ECO:0000259" key="3">
    <source>
        <dbReference type="Pfam" id="PF13439"/>
    </source>
</evidence>